<dbReference type="OrthoDB" id="4536590at2"/>
<gene>
    <name evidence="1" type="ORF">Pan216_42560</name>
</gene>
<dbReference type="Proteomes" id="UP000317093">
    <property type="component" value="Chromosome"/>
</dbReference>
<dbReference type="EMBL" id="CP036279">
    <property type="protein sequence ID" value="QDU63378.1"/>
    <property type="molecule type" value="Genomic_DNA"/>
</dbReference>
<dbReference type="AlphaFoldDB" id="A0A518B8S8"/>
<accession>A0A518B8S8</accession>
<name>A0A518B8S8_9BACT</name>
<dbReference type="KEGG" id="knv:Pan216_42560"/>
<dbReference type="RefSeq" id="WP_145260808.1">
    <property type="nucleotide sequence ID" value="NZ_CP036279.1"/>
</dbReference>
<evidence type="ECO:0000313" key="1">
    <source>
        <dbReference type="EMBL" id="QDU63378.1"/>
    </source>
</evidence>
<sequence>MDSRQVHAKVNDIARVVRNGGKQEDSFSELKLSLPDSGKHRIARQIAGAANAAMDQEILFIVGIDESAEKKVEQHQEDEISSILPSIMKYLGEPKPRLKFAQNVILEDGGESVVALVFHTDESPYRVQFEKDPNKYEVPWRDGTITRSAYHSDLLRILNKRVKTPELIARDATFSKMTYTVSGTSIETLCYKGIIEVLIEYQGASSVLVDTGRLSCKVDGQTSIVQIFNVKDSTAPRVVASKGGIIIHSSGFAEIELVFSEPVNLAGKSEKGLVLDLGFHISEIRDVVPLRVPLAFKGMSSDPYYILDLRGRNDLDSFIFGDG</sequence>
<proteinExistence type="predicted"/>
<keyword evidence="2" id="KW-1185">Reference proteome</keyword>
<protein>
    <submittedName>
        <fullName evidence="1">Uncharacterized protein</fullName>
    </submittedName>
</protein>
<organism evidence="1 2">
    <name type="scientific">Kolteria novifilia</name>
    <dbReference type="NCBI Taxonomy" id="2527975"/>
    <lineage>
        <taxon>Bacteria</taxon>
        <taxon>Pseudomonadati</taxon>
        <taxon>Planctomycetota</taxon>
        <taxon>Planctomycetia</taxon>
        <taxon>Kolteriales</taxon>
        <taxon>Kolteriaceae</taxon>
        <taxon>Kolteria</taxon>
    </lineage>
</organism>
<evidence type="ECO:0000313" key="2">
    <source>
        <dbReference type="Proteomes" id="UP000317093"/>
    </source>
</evidence>
<reference evidence="1 2" key="1">
    <citation type="submission" date="2019-02" db="EMBL/GenBank/DDBJ databases">
        <title>Deep-cultivation of Planctomycetes and their phenomic and genomic characterization uncovers novel biology.</title>
        <authorList>
            <person name="Wiegand S."/>
            <person name="Jogler M."/>
            <person name="Boedeker C."/>
            <person name="Pinto D."/>
            <person name="Vollmers J."/>
            <person name="Rivas-Marin E."/>
            <person name="Kohn T."/>
            <person name="Peeters S.H."/>
            <person name="Heuer A."/>
            <person name="Rast P."/>
            <person name="Oberbeckmann S."/>
            <person name="Bunk B."/>
            <person name="Jeske O."/>
            <person name="Meyerdierks A."/>
            <person name="Storesund J.E."/>
            <person name="Kallscheuer N."/>
            <person name="Luecker S."/>
            <person name="Lage O.M."/>
            <person name="Pohl T."/>
            <person name="Merkel B.J."/>
            <person name="Hornburger P."/>
            <person name="Mueller R.-W."/>
            <person name="Bruemmer F."/>
            <person name="Labrenz M."/>
            <person name="Spormann A.M."/>
            <person name="Op den Camp H."/>
            <person name="Overmann J."/>
            <person name="Amann R."/>
            <person name="Jetten M.S.M."/>
            <person name="Mascher T."/>
            <person name="Medema M.H."/>
            <person name="Devos D.P."/>
            <person name="Kaster A.-K."/>
            <person name="Ovreas L."/>
            <person name="Rohde M."/>
            <person name="Galperin M.Y."/>
            <person name="Jogler C."/>
        </authorList>
    </citation>
    <scope>NUCLEOTIDE SEQUENCE [LARGE SCALE GENOMIC DNA]</scope>
    <source>
        <strain evidence="1 2">Pan216</strain>
    </source>
</reference>